<feature type="chain" id="PRO_5047177604" evidence="1">
    <location>
        <begin position="22"/>
        <end position="126"/>
    </location>
</feature>
<feature type="signal peptide" evidence="1">
    <location>
        <begin position="1"/>
        <end position="21"/>
    </location>
</feature>
<sequence length="126" mass="14150">MSMKYCLIFIIGVLISSSSHAKRKAPKPVLPIISGNYVYTVPHWSYENGTNQSGGYIQVLDTKTGNPIWGLQIYNTSYEQSQESDVQDVFITSTELNFWGNKLKVANELGHIYTVVLKNKAVSFVE</sequence>
<comment type="caution">
    <text evidence="2">The sequence shown here is derived from an EMBL/GenBank/DDBJ whole genome shotgun (WGS) entry which is preliminary data.</text>
</comment>
<reference evidence="2 3" key="1">
    <citation type="submission" date="2023-05" db="EMBL/GenBank/DDBJ databases">
        <title>Pseudoalteromonas ardens sp. nov., Pseudoalteromonas obscura sp. nov., and Pseudoalteromonas umbrosa sp. nov., isolated from the coral Montipora capitata.</title>
        <authorList>
            <person name="Thomas E.M."/>
            <person name="Smith E.M."/>
            <person name="Papke E."/>
            <person name="Shlafstein M.D."/>
            <person name="Oline D.K."/>
            <person name="Videau P."/>
            <person name="Saw J.H."/>
            <person name="Strangman W.K."/>
            <person name="Ushijima B."/>
        </authorList>
    </citation>
    <scope>NUCLEOTIDE SEQUENCE [LARGE SCALE GENOMIC DNA]</scope>
    <source>
        <strain evidence="2 3">P94</strain>
    </source>
</reference>
<proteinExistence type="predicted"/>
<protein>
    <submittedName>
        <fullName evidence="2">Uncharacterized protein</fullName>
    </submittedName>
</protein>
<gene>
    <name evidence="2" type="ORF">QNM18_03085</name>
</gene>
<organism evidence="2 3">
    <name type="scientific">Pseudoalteromonas obscura</name>
    <dbReference type="NCBI Taxonomy" id="3048491"/>
    <lineage>
        <taxon>Bacteria</taxon>
        <taxon>Pseudomonadati</taxon>
        <taxon>Pseudomonadota</taxon>
        <taxon>Gammaproteobacteria</taxon>
        <taxon>Alteromonadales</taxon>
        <taxon>Pseudoalteromonadaceae</taxon>
        <taxon>Pseudoalteromonas</taxon>
    </lineage>
</organism>
<name>A0ABT7EFJ8_9GAMM</name>
<evidence type="ECO:0000313" key="2">
    <source>
        <dbReference type="EMBL" id="MDK2594053.1"/>
    </source>
</evidence>
<dbReference type="RefSeq" id="WP_284136303.1">
    <property type="nucleotide sequence ID" value="NZ_JASJUT010000001.1"/>
</dbReference>
<keyword evidence="1" id="KW-0732">Signal</keyword>
<keyword evidence="3" id="KW-1185">Reference proteome</keyword>
<dbReference type="EMBL" id="JASJUT010000001">
    <property type="protein sequence ID" value="MDK2594053.1"/>
    <property type="molecule type" value="Genomic_DNA"/>
</dbReference>
<dbReference type="Proteomes" id="UP001231915">
    <property type="component" value="Unassembled WGS sequence"/>
</dbReference>
<evidence type="ECO:0000313" key="3">
    <source>
        <dbReference type="Proteomes" id="UP001231915"/>
    </source>
</evidence>
<evidence type="ECO:0000256" key="1">
    <source>
        <dbReference type="SAM" id="SignalP"/>
    </source>
</evidence>
<accession>A0ABT7EFJ8</accession>